<organism evidence="21 22">
    <name type="scientific">Eubacterium ventriosum ATCC 27560</name>
    <dbReference type="NCBI Taxonomy" id="411463"/>
    <lineage>
        <taxon>Bacteria</taxon>
        <taxon>Bacillati</taxon>
        <taxon>Bacillota</taxon>
        <taxon>Clostridia</taxon>
        <taxon>Eubacteriales</taxon>
        <taxon>Eubacteriaceae</taxon>
        <taxon>Eubacterium</taxon>
    </lineage>
</organism>
<keyword evidence="10 19" id="KW-0808">Transferase</keyword>
<keyword evidence="14 20" id="KW-0472">Membrane</keyword>
<evidence type="ECO:0000256" key="15">
    <source>
        <dbReference type="ARBA" id="ARBA00023209"/>
    </source>
</evidence>
<comment type="pathway">
    <text evidence="4">Lipid metabolism.</text>
</comment>
<keyword evidence="12 20" id="KW-1133">Transmembrane helix</keyword>
<keyword evidence="8" id="KW-1003">Cell membrane</keyword>
<evidence type="ECO:0000256" key="14">
    <source>
        <dbReference type="ARBA" id="ARBA00023136"/>
    </source>
</evidence>
<comment type="function">
    <text evidence="1">This protein catalyzes the committed step to the synthesis of the acidic phospholipids.</text>
</comment>
<evidence type="ECO:0000256" key="4">
    <source>
        <dbReference type="ARBA" id="ARBA00005189"/>
    </source>
</evidence>
<dbReference type="AlphaFoldDB" id="A5Z6J6"/>
<dbReference type="EC" id="2.7.8.5" evidence="6 18"/>
<comment type="catalytic activity">
    <reaction evidence="17">
        <text>a CDP-1,2-diacyl-sn-glycerol + sn-glycerol 3-phosphate = a 1,2-diacyl-sn-glycero-3-phospho-(1'-sn-glycero-3'-phosphate) + CMP + H(+)</text>
        <dbReference type="Rhea" id="RHEA:12593"/>
        <dbReference type="ChEBI" id="CHEBI:15378"/>
        <dbReference type="ChEBI" id="CHEBI:57597"/>
        <dbReference type="ChEBI" id="CHEBI:58332"/>
        <dbReference type="ChEBI" id="CHEBI:60110"/>
        <dbReference type="ChEBI" id="CHEBI:60377"/>
        <dbReference type="EC" id="2.7.8.5"/>
    </reaction>
</comment>
<dbReference type="InterPro" id="IPR000462">
    <property type="entry name" value="CDP-OH_P_trans"/>
</dbReference>
<dbReference type="UniPathway" id="UPA00084">
    <property type="reaction ID" value="UER00503"/>
</dbReference>
<dbReference type="Pfam" id="PF01066">
    <property type="entry name" value="CDP-OH_P_transf"/>
    <property type="match status" value="1"/>
</dbReference>
<dbReference type="eggNOG" id="COG0558">
    <property type="taxonomic scope" value="Bacteria"/>
</dbReference>
<keyword evidence="11 20" id="KW-0812">Transmembrane</keyword>
<dbReference type="PANTHER" id="PTHR14269:SF62">
    <property type="entry name" value="CDP-DIACYLGLYCEROL--GLYCEROL-3-PHOSPHATE 3-PHOSPHATIDYLTRANSFERASE 1, CHLOROPLASTIC"/>
    <property type="match status" value="1"/>
</dbReference>
<gene>
    <name evidence="21" type="primary">pgsA</name>
    <name evidence="21" type="ORF">EUBVEN_01329</name>
</gene>
<dbReference type="Proteomes" id="UP000006000">
    <property type="component" value="Unassembled WGS sequence"/>
</dbReference>
<dbReference type="FunFam" id="1.20.120.1760:FF:000004">
    <property type="entry name" value="CDP-diacylglycerol--glycerol-3-phosphate 3-phosphatidyltransferase"/>
    <property type="match status" value="1"/>
</dbReference>
<name>A5Z6J6_9FIRM</name>
<evidence type="ECO:0000256" key="9">
    <source>
        <dbReference type="ARBA" id="ARBA00022516"/>
    </source>
</evidence>
<evidence type="ECO:0000256" key="5">
    <source>
        <dbReference type="ARBA" id="ARBA00010441"/>
    </source>
</evidence>
<feature type="transmembrane region" description="Helical" evidence="20">
    <location>
        <begin position="79"/>
        <end position="102"/>
    </location>
</feature>
<evidence type="ECO:0000256" key="18">
    <source>
        <dbReference type="NCBIfam" id="TIGR00560"/>
    </source>
</evidence>
<dbReference type="STRING" id="411463.EUBVEN_01329"/>
<dbReference type="GO" id="GO:0008444">
    <property type="term" value="F:CDP-diacylglycerol-glycerol-3-phosphate 3-phosphatidyltransferase activity"/>
    <property type="evidence" value="ECO:0007669"/>
    <property type="project" value="UniProtKB-UniRule"/>
</dbReference>
<keyword evidence="9" id="KW-0444">Lipid biosynthesis</keyword>
<protein>
    <recommendedName>
        <fullName evidence="7 18">CDP-diacylglycerol--glycerol-3-phosphate 3-phosphatidyltransferase</fullName>
        <ecNumber evidence="6 18">2.7.8.5</ecNumber>
    </recommendedName>
</protein>
<dbReference type="PIRSF" id="PIRSF000847">
    <property type="entry name" value="Phos_ph_gly_syn"/>
    <property type="match status" value="1"/>
</dbReference>
<evidence type="ECO:0000256" key="17">
    <source>
        <dbReference type="ARBA" id="ARBA00048586"/>
    </source>
</evidence>
<evidence type="ECO:0000256" key="11">
    <source>
        <dbReference type="ARBA" id="ARBA00022692"/>
    </source>
</evidence>
<feature type="transmembrane region" description="Helical" evidence="20">
    <location>
        <begin position="132"/>
        <end position="148"/>
    </location>
</feature>
<keyword evidence="16" id="KW-1208">Phospholipid metabolism</keyword>
<evidence type="ECO:0000256" key="10">
    <source>
        <dbReference type="ARBA" id="ARBA00022679"/>
    </source>
</evidence>
<accession>A5Z6J6</accession>
<evidence type="ECO:0000256" key="20">
    <source>
        <dbReference type="SAM" id="Phobius"/>
    </source>
</evidence>
<dbReference type="InterPro" id="IPR048254">
    <property type="entry name" value="CDP_ALCOHOL_P_TRANSF_CS"/>
</dbReference>
<dbReference type="PROSITE" id="PS00379">
    <property type="entry name" value="CDP_ALCOHOL_P_TRANSF"/>
    <property type="match status" value="1"/>
</dbReference>
<evidence type="ECO:0000256" key="12">
    <source>
        <dbReference type="ARBA" id="ARBA00022989"/>
    </source>
</evidence>
<evidence type="ECO:0000256" key="19">
    <source>
        <dbReference type="RuleBase" id="RU003750"/>
    </source>
</evidence>
<keyword evidence="15" id="KW-0594">Phospholipid biosynthesis</keyword>
<comment type="caution">
    <text evidence="21">The sequence shown here is derived from an EMBL/GenBank/DDBJ whole genome shotgun (WGS) entry which is preliminary data.</text>
</comment>
<dbReference type="InterPro" id="IPR004570">
    <property type="entry name" value="Phosphatidylglycerol_P_synth"/>
</dbReference>
<evidence type="ECO:0000256" key="1">
    <source>
        <dbReference type="ARBA" id="ARBA00003973"/>
    </source>
</evidence>
<evidence type="ECO:0000313" key="22">
    <source>
        <dbReference type="Proteomes" id="UP000006000"/>
    </source>
</evidence>
<dbReference type="GO" id="GO:0006655">
    <property type="term" value="P:phosphatidylglycerol biosynthetic process"/>
    <property type="evidence" value="ECO:0007669"/>
    <property type="project" value="UniProtKB-UniPathway"/>
</dbReference>
<proteinExistence type="inferred from homology"/>
<reference evidence="21 22" key="2">
    <citation type="submission" date="2007-04" db="EMBL/GenBank/DDBJ databases">
        <title>Draft genome sequence of Eubacterium ventriosum (ATCC 27560).</title>
        <authorList>
            <person name="Sudarsanam P."/>
            <person name="Ley R."/>
            <person name="Guruge J."/>
            <person name="Turnbaugh P.J."/>
            <person name="Mahowald M."/>
            <person name="Liep D."/>
            <person name="Gordon J."/>
        </authorList>
    </citation>
    <scope>NUCLEOTIDE SEQUENCE [LARGE SCALE GENOMIC DNA]</scope>
    <source>
        <strain evidence="21 22">ATCC 27560</strain>
    </source>
</reference>
<evidence type="ECO:0000313" key="21">
    <source>
        <dbReference type="EMBL" id="EDM51421.1"/>
    </source>
</evidence>
<evidence type="ECO:0000256" key="8">
    <source>
        <dbReference type="ARBA" id="ARBA00022475"/>
    </source>
</evidence>
<dbReference type="HOGENOM" id="CLU_051314_2_3_9"/>
<keyword evidence="13" id="KW-0443">Lipid metabolism</keyword>
<evidence type="ECO:0000256" key="2">
    <source>
        <dbReference type="ARBA" id="ARBA00004651"/>
    </source>
</evidence>
<dbReference type="InterPro" id="IPR043130">
    <property type="entry name" value="CDP-OH_PTrfase_TM_dom"/>
</dbReference>
<comment type="subcellular location">
    <subcellularLocation>
        <location evidence="2">Cell membrane</location>
        <topology evidence="2">Multi-pass membrane protein</topology>
    </subcellularLocation>
</comment>
<evidence type="ECO:0000256" key="16">
    <source>
        <dbReference type="ARBA" id="ARBA00023264"/>
    </source>
</evidence>
<feature type="transmembrane region" description="Helical" evidence="20">
    <location>
        <begin position="154"/>
        <end position="175"/>
    </location>
</feature>
<sequence>MNRMEEFMNLPNKLTIFRILCIPVFVVLMLVNTIPYNNYIAVGVFIIASLTDMLDGKIARKYNLVTNFGKFMDPLADKLLVSAALICLCGSKIPVWIVIIIISRELFISGFRTLAADQGIVLAAGWWGKFKTTFQMIMIIVLILDIPLKSFDIIGWILIWISLALTIISMIDYVAKNIQVLKN</sequence>
<reference evidence="21 22" key="1">
    <citation type="submission" date="2007-03" db="EMBL/GenBank/DDBJ databases">
        <authorList>
            <person name="Fulton L."/>
            <person name="Clifton S."/>
            <person name="Fulton B."/>
            <person name="Xu J."/>
            <person name="Minx P."/>
            <person name="Pepin K.H."/>
            <person name="Johnson M."/>
            <person name="Thiruvilangam P."/>
            <person name="Bhonagiri V."/>
            <person name="Nash W.E."/>
            <person name="Mardis E.R."/>
            <person name="Wilson R.K."/>
        </authorList>
    </citation>
    <scope>NUCLEOTIDE SEQUENCE [LARGE SCALE GENOMIC DNA]</scope>
    <source>
        <strain evidence="21 22">ATCC 27560</strain>
    </source>
</reference>
<comment type="similarity">
    <text evidence="5 19">Belongs to the CDP-alcohol phosphatidyltransferase class-I family.</text>
</comment>
<evidence type="ECO:0000256" key="13">
    <source>
        <dbReference type="ARBA" id="ARBA00023098"/>
    </source>
</evidence>
<evidence type="ECO:0000256" key="3">
    <source>
        <dbReference type="ARBA" id="ARBA00005042"/>
    </source>
</evidence>
<dbReference type="NCBIfam" id="TIGR00560">
    <property type="entry name" value="pgsA"/>
    <property type="match status" value="1"/>
</dbReference>
<dbReference type="Gene3D" id="1.20.120.1760">
    <property type="match status" value="1"/>
</dbReference>
<dbReference type="PANTHER" id="PTHR14269">
    <property type="entry name" value="CDP-DIACYLGLYCEROL--GLYCEROL-3-PHOSPHATE 3-PHOSPHATIDYLTRANSFERASE-RELATED"/>
    <property type="match status" value="1"/>
</dbReference>
<dbReference type="GO" id="GO:0005886">
    <property type="term" value="C:plasma membrane"/>
    <property type="evidence" value="ECO:0007669"/>
    <property type="project" value="UniProtKB-SubCell"/>
</dbReference>
<evidence type="ECO:0000256" key="7">
    <source>
        <dbReference type="ARBA" id="ARBA00014944"/>
    </source>
</evidence>
<evidence type="ECO:0000256" key="6">
    <source>
        <dbReference type="ARBA" id="ARBA00013170"/>
    </source>
</evidence>
<dbReference type="EMBL" id="AAVL02000033">
    <property type="protein sequence ID" value="EDM51421.1"/>
    <property type="molecule type" value="Genomic_DNA"/>
</dbReference>
<dbReference type="InterPro" id="IPR050324">
    <property type="entry name" value="CDP-alcohol_PTase-I"/>
</dbReference>
<comment type="pathway">
    <text evidence="3">Phospholipid metabolism; phosphatidylglycerol biosynthesis; phosphatidylglycerol from CDP-diacylglycerol: step 1/2.</text>
</comment>